<reference evidence="5" key="1">
    <citation type="submission" date="2023-03" db="UniProtKB">
        <authorList>
            <consortium name="WormBaseParasite"/>
        </authorList>
    </citation>
    <scope>IDENTIFICATION</scope>
</reference>
<sequence length="289" mass="33134">MSLWLVLFLVSCLLTFRQVRAVGFDGIPGEYCSTRTSKCCPDRDDQCSAPILDNHLCYCDMFCNRSNGNDCCPDFKAVCGSETPEAVSGELMPFQSFNSFIVCSSILLIYKASDGWTYTLTRARKKRTAALCAHAKCVQKQRMAMRAFNMPYSRGHPEEGKRRQIHVSFVCVQKQRMAMRAFNMPYSRGHPEEGKRRQIHVANDPIDTFGSSGKWSARNYSNFWGRTLEDGMRYRLGTLFPDKSVQNMNEILMKPRELPSSFDAREKWPLYIHPVRDQGDCARSAIRFH</sequence>
<keyword evidence="2" id="KW-0732">Signal</keyword>
<organism evidence="4 5">
    <name type="scientific">Ascaris lumbricoides</name>
    <name type="common">Giant roundworm</name>
    <dbReference type="NCBI Taxonomy" id="6252"/>
    <lineage>
        <taxon>Eukaryota</taxon>
        <taxon>Metazoa</taxon>
        <taxon>Ecdysozoa</taxon>
        <taxon>Nematoda</taxon>
        <taxon>Chromadorea</taxon>
        <taxon>Rhabditida</taxon>
        <taxon>Spirurina</taxon>
        <taxon>Ascaridomorpha</taxon>
        <taxon>Ascaridoidea</taxon>
        <taxon>Ascarididae</taxon>
        <taxon>Ascaris</taxon>
    </lineage>
</organism>
<dbReference type="WBParaSite" id="ALUE_0001515201-mRNA-1">
    <property type="protein sequence ID" value="ALUE_0001515201-mRNA-1"/>
    <property type="gene ID" value="ALUE_0001515201"/>
</dbReference>
<evidence type="ECO:0000313" key="5">
    <source>
        <dbReference type="WBParaSite" id="ALUE_0001515201-mRNA-1"/>
    </source>
</evidence>
<evidence type="ECO:0000313" key="4">
    <source>
        <dbReference type="Proteomes" id="UP000036681"/>
    </source>
</evidence>
<name>A0A9J2PZU5_ASCLU</name>
<keyword evidence="1" id="KW-1015">Disulfide bond</keyword>
<dbReference type="SUPFAM" id="SSF54001">
    <property type="entry name" value="Cysteine proteinases"/>
    <property type="match status" value="1"/>
</dbReference>
<dbReference type="Proteomes" id="UP000036681">
    <property type="component" value="Unplaced"/>
</dbReference>
<dbReference type="InterPro" id="IPR038765">
    <property type="entry name" value="Papain-like_cys_pep_sf"/>
</dbReference>
<dbReference type="PROSITE" id="PS50958">
    <property type="entry name" value="SMB_2"/>
    <property type="match status" value="1"/>
</dbReference>
<dbReference type="AlphaFoldDB" id="A0A9J2PZU5"/>
<evidence type="ECO:0000256" key="2">
    <source>
        <dbReference type="SAM" id="SignalP"/>
    </source>
</evidence>
<proteinExistence type="predicted"/>
<feature type="signal peptide" evidence="2">
    <location>
        <begin position="1"/>
        <end position="21"/>
    </location>
</feature>
<evidence type="ECO:0000259" key="3">
    <source>
        <dbReference type="PROSITE" id="PS50958"/>
    </source>
</evidence>
<feature type="chain" id="PRO_5039945839" evidence="2">
    <location>
        <begin position="22"/>
        <end position="289"/>
    </location>
</feature>
<evidence type="ECO:0000256" key="1">
    <source>
        <dbReference type="ARBA" id="ARBA00023157"/>
    </source>
</evidence>
<dbReference type="Gene3D" id="3.90.70.10">
    <property type="entry name" value="Cysteine proteinases"/>
    <property type="match status" value="1"/>
</dbReference>
<accession>A0A9J2PZU5</accession>
<feature type="domain" description="SMB" evidence="3">
    <location>
        <begin position="35"/>
        <end position="83"/>
    </location>
</feature>
<dbReference type="InterPro" id="IPR001212">
    <property type="entry name" value="Somatomedin_B_dom"/>
</dbReference>
<keyword evidence="4" id="KW-1185">Reference proteome</keyword>
<protein>
    <submittedName>
        <fullName evidence="5">SMB domain-containing protein</fullName>
    </submittedName>
</protein>